<evidence type="ECO:0000256" key="1">
    <source>
        <dbReference type="SAM" id="MobiDB-lite"/>
    </source>
</evidence>
<feature type="compositionally biased region" description="Basic and acidic residues" evidence="1">
    <location>
        <begin position="335"/>
        <end position="348"/>
    </location>
</feature>
<feature type="compositionally biased region" description="Pro residues" evidence="1">
    <location>
        <begin position="47"/>
        <end position="58"/>
    </location>
</feature>
<feature type="compositionally biased region" description="Low complexity" evidence="1">
    <location>
        <begin position="699"/>
        <end position="729"/>
    </location>
</feature>
<feature type="compositionally biased region" description="Acidic residues" evidence="1">
    <location>
        <begin position="591"/>
        <end position="608"/>
    </location>
</feature>
<evidence type="ECO:0000313" key="3">
    <source>
        <dbReference type="Proteomes" id="UP001050691"/>
    </source>
</evidence>
<feature type="compositionally biased region" description="Pro residues" evidence="1">
    <location>
        <begin position="165"/>
        <end position="180"/>
    </location>
</feature>
<protein>
    <submittedName>
        <fullName evidence="2">Uncharacterized protein</fullName>
    </submittedName>
</protein>
<organism evidence="2 3">
    <name type="scientific">Clathrus columnatus</name>
    <dbReference type="NCBI Taxonomy" id="1419009"/>
    <lineage>
        <taxon>Eukaryota</taxon>
        <taxon>Fungi</taxon>
        <taxon>Dikarya</taxon>
        <taxon>Basidiomycota</taxon>
        <taxon>Agaricomycotina</taxon>
        <taxon>Agaricomycetes</taxon>
        <taxon>Phallomycetidae</taxon>
        <taxon>Phallales</taxon>
        <taxon>Clathraceae</taxon>
        <taxon>Clathrus</taxon>
    </lineage>
</organism>
<dbReference type="AlphaFoldDB" id="A0AAV4ZZM1"/>
<evidence type="ECO:0000313" key="2">
    <source>
        <dbReference type="EMBL" id="GJJ07395.1"/>
    </source>
</evidence>
<feature type="compositionally biased region" description="Low complexity" evidence="1">
    <location>
        <begin position="212"/>
        <end position="236"/>
    </location>
</feature>
<feature type="compositionally biased region" description="Polar residues" evidence="1">
    <location>
        <begin position="374"/>
        <end position="384"/>
    </location>
</feature>
<feature type="compositionally biased region" description="Gly residues" evidence="1">
    <location>
        <begin position="303"/>
        <end position="322"/>
    </location>
</feature>
<feature type="compositionally biased region" description="Polar residues" evidence="1">
    <location>
        <begin position="437"/>
        <end position="452"/>
    </location>
</feature>
<gene>
    <name evidence="2" type="ORF">Clacol_001597</name>
</gene>
<reference evidence="2" key="1">
    <citation type="submission" date="2021-10" db="EMBL/GenBank/DDBJ databases">
        <title>De novo Genome Assembly of Clathrus columnatus (Basidiomycota, Fungi) Using Illumina and Nanopore Sequence Data.</title>
        <authorList>
            <person name="Ogiso-Tanaka E."/>
            <person name="Itagaki H."/>
            <person name="Hosoya T."/>
            <person name="Hosaka K."/>
        </authorList>
    </citation>
    <scope>NUCLEOTIDE SEQUENCE</scope>
    <source>
        <strain evidence="2">MO-923</strain>
    </source>
</reference>
<feature type="region of interest" description="Disordered" evidence="1">
    <location>
        <begin position="433"/>
        <end position="608"/>
    </location>
</feature>
<feature type="compositionally biased region" description="Low complexity" evidence="1">
    <location>
        <begin position="521"/>
        <end position="530"/>
    </location>
</feature>
<feature type="compositionally biased region" description="Pro residues" evidence="1">
    <location>
        <begin position="18"/>
        <end position="31"/>
    </location>
</feature>
<feature type="compositionally biased region" description="Low complexity" evidence="1">
    <location>
        <begin position="145"/>
        <end position="164"/>
    </location>
</feature>
<feature type="compositionally biased region" description="Low complexity" evidence="1">
    <location>
        <begin position="189"/>
        <end position="204"/>
    </location>
</feature>
<dbReference type="EMBL" id="BPWL01000002">
    <property type="protein sequence ID" value="GJJ07395.1"/>
    <property type="molecule type" value="Genomic_DNA"/>
</dbReference>
<dbReference type="Proteomes" id="UP001050691">
    <property type="component" value="Unassembled WGS sequence"/>
</dbReference>
<sequence length="1046" mass="113174">MNKRSNPFFPQHNNPAYQRPPLPPGPAPPSQPYDYNYWTTTSQTGQPPHPPHPPPPLQQPGAPIPQWAATTQPHPGIMSNPIPPGQTALYANYGYGGARQPFNWQRPPIPPQQPRQQHFPVPQPPPPQVTQTFFSPQPQPHISRIFPSISFSQNQSNFRSQQPMFQPPPPQHSPPHLPPAKRPRFEGPSGASNGSQSQNTSSQGFGRGSAGASGSFAGSGRVPTGPSRGGSSSRGRGAIGGGPSIGMMRVGGGMNQSNRGGAGGGGGGGNRGGGGGHGSRGGQIGGHRGGRGNWHAQGHSRRGGGGGGSNAGTRGRGGGFSHSGGARQNGSMNTSEKERSSGKKEDPKQTLTDFKIIGLEIESISWKWGICNSEDSQVTFSGDPNESDSKRAPDKSMSMSNANAVPAADEPKLELSDRVEEIEFGAALKEKEEHVIASSTTTAINHLPTTTGARMEKSAKSSSSTSQSPPRIRIYFNTPVITEDVQRSDTSVSNRSKRRMPADEKDDEGDERRRIRAKLNPTSEESSSLPGPGPSITDMTKDRDSAPPSIDASVTSIRSEDEGDWLMEAIAKDGDGSEEVVPPGDENRDNQEDEDNPCDADDEIDPIMDVPEIEGDDLHLTNGTHIDLPEEHGAEEIQFEHEHGEEEIDPILTSQIEPPPSSIPSAADPAEDVTHFQTDEALTTSIENQFTSGTEIEPSVSPVSQQTSQQSLSQTLHSSTSSSTIVSTNNSSLRAPSVLGPVNTEKTSRIPSANRISILYASGTRRLAIDSEVVEAIKICRGRGRIDIVLRLERAGEMDLKGLFPEIYLTESQSFVPSSFAIPDELFPPWSQLIIPSQVALTVHLDKERPLSEPRWVKTGDLEEWLRNTFGIFWVSGEDGWEKRTEVVDPDPPPTIHTVLENWGNGSLVGLETERQRFIKTHMSESDNLLEILLRLVRGERATPLSFSNNNVLSTSNLHLSGPLLTALSPNSPHAGQQTHLTLAIVAMVRMAESFALRSLPTTEEAKREVDEKVGEIIRCLPQHLLFKSLDGIFREWKDTRKRGGR</sequence>
<feature type="region of interest" description="Disordered" evidence="1">
    <location>
        <begin position="1"/>
        <end position="351"/>
    </location>
</feature>
<comment type="caution">
    <text evidence="2">The sequence shown here is derived from an EMBL/GenBank/DDBJ whole genome shotgun (WGS) entry which is preliminary data.</text>
</comment>
<proteinExistence type="predicted"/>
<keyword evidence="3" id="KW-1185">Reference proteome</keyword>
<name>A0AAV4ZZM1_9AGAM</name>
<feature type="region of interest" description="Disordered" evidence="1">
    <location>
        <begin position="695"/>
        <end position="729"/>
    </location>
</feature>
<feature type="compositionally biased region" description="Gly residues" evidence="1">
    <location>
        <begin position="237"/>
        <end position="287"/>
    </location>
</feature>
<feature type="region of interest" description="Disordered" evidence="1">
    <location>
        <begin position="374"/>
        <end position="413"/>
    </location>
</feature>
<accession>A0AAV4ZZM1</accession>